<evidence type="ECO:0000259" key="5">
    <source>
        <dbReference type="PROSITE" id="PS50039"/>
    </source>
</evidence>
<evidence type="ECO:0000313" key="7">
    <source>
        <dbReference type="Proteomes" id="UP001519460"/>
    </source>
</evidence>
<comment type="subcellular location">
    <subcellularLocation>
        <location evidence="3">Nucleus</location>
    </subcellularLocation>
</comment>
<dbReference type="SMART" id="SM00339">
    <property type="entry name" value="FH"/>
    <property type="match status" value="1"/>
</dbReference>
<evidence type="ECO:0000256" key="4">
    <source>
        <dbReference type="SAM" id="MobiDB-lite"/>
    </source>
</evidence>
<feature type="compositionally biased region" description="Basic and acidic residues" evidence="4">
    <location>
        <begin position="332"/>
        <end position="347"/>
    </location>
</feature>
<dbReference type="GO" id="GO:0003677">
    <property type="term" value="F:DNA binding"/>
    <property type="evidence" value="ECO:0007669"/>
    <property type="project" value="UniProtKB-UniRule"/>
</dbReference>
<dbReference type="Proteomes" id="UP001519460">
    <property type="component" value="Unassembled WGS sequence"/>
</dbReference>
<evidence type="ECO:0000256" key="2">
    <source>
        <dbReference type="ARBA" id="ARBA00023242"/>
    </source>
</evidence>
<keyword evidence="1 3" id="KW-0238">DNA-binding</keyword>
<dbReference type="FunFam" id="1.10.10.10:FF:000352">
    <property type="entry name" value="Forkhead box Q2"/>
    <property type="match status" value="1"/>
</dbReference>
<accession>A0ABD0LRE6</accession>
<evidence type="ECO:0000256" key="1">
    <source>
        <dbReference type="ARBA" id="ARBA00023125"/>
    </source>
</evidence>
<evidence type="ECO:0000313" key="6">
    <source>
        <dbReference type="EMBL" id="KAK7501718.1"/>
    </source>
</evidence>
<dbReference type="PRINTS" id="PR00053">
    <property type="entry name" value="FORKHEAD"/>
</dbReference>
<feature type="compositionally biased region" description="Acidic residues" evidence="4">
    <location>
        <begin position="348"/>
        <end position="364"/>
    </location>
</feature>
<keyword evidence="2 3" id="KW-0539">Nucleus</keyword>
<dbReference type="InterPro" id="IPR030456">
    <property type="entry name" value="TF_fork_head_CS_2"/>
</dbReference>
<dbReference type="InterPro" id="IPR050211">
    <property type="entry name" value="FOX_domain-containing"/>
</dbReference>
<dbReference type="GO" id="GO:0005634">
    <property type="term" value="C:nucleus"/>
    <property type="evidence" value="ECO:0007669"/>
    <property type="project" value="UniProtKB-SubCell"/>
</dbReference>
<dbReference type="CDD" id="cd20035">
    <property type="entry name" value="FH_FOXQ2-like"/>
    <property type="match status" value="1"/>
</dbReference>
<gene>
    <name evidence="6" type="ORF">BaRGS_00007149</name>
</gene>
<dbReference type="PANTHER" id="PTHR11829:SF343">
    <property type="entry name" value="FORK-HEAD DOMAIN-CONTAINING PROTEIN"/>
    <property type="match status" value="1"/>
</dbReference>
<dbReference type="SUPFAM" id="SSF46785">
    <property type="entry name" value="Winged helix' DNA-binding domain"/>
    <property type="match status" value="1"/>
</dbReference>
<reference evidence="6 7" key="1">
    <citation type="journal article" date="2023" name="Sci. Data">
        <title>Genome assembly of the Korean intertidal mud-creeper Batillaria attramentaria.</title>
        <authorList>
            <person name="Patra A.K."/>
            <person name="Ho P.T."/>
            <person name="Jun S."/>
            <person name="Lee S.J."/>
            <person name="Kim Y."/>
            <person name="Won Y.J."/>
        </authorList>
    </citation>
    <scope>NUCLEOTIDE SEQUENCE [LARGE SCALE GENOMIC DNA]</scope>
    <source>
        <strain evidence="6">Wonlab-2016</strain>
    </source>
</reference>
<proteinExistence type="predicted"/>
<name>A0ABD0LRE6_9CAEN</name>
<organism evidence="6 7">
    <name type="scientific">Batillaria attramentaria</name>
    <dbReference type="NCBI Taxonomy" id="370345"/>
    <lineage>
        <taxon>Eukaryota</taxon>
        <taxon>Metazoa</taxon>
        <taxon>Spiralia</taxon>
        <taxon>Lophotrochozoa</taxon>
        <taxon>Mollusca</taxon>
        <taxon>Gastropoda</taxon>
        <taxon>Caenogastropoda</taxon>
        <taxon>Sorbeoconcha</taxon>
        <taxon>Cerithioidea</taxon>
        <taxon>Batillariidae</taxon>
        <taxon>Batillaria</taxon>
    </lineage>
</organism>
<feature type="DNA-binding region" description="Fork-head" evidence="3">
    <location>
        <begin position="94"/>
        <end position="186"/>
    </location>
</feature>
<dbReference type="EMBL" id="JACVVK020000030">
    <property type="protein sequence ID" value="KAK7501718.1"/>
    <property type="molecule type" value="Genomic_DNA"/>
</dbReference>
<dbReference type="PANTHER" id="PTHR11829">
    <property type="entry name" value="FORKHEAD BOX PROTEIN"/>
    <property type="match status" value="1"/>
</dbReference>
<dbReference type="PROSITE" id="PS00658">
    <property type="entry name" value="FORK_HEAD_2"/>
    <property type="match status" value="1"/>
</dbReference>
<protein>
    <recommendedName>
        <fullName evidence="5">Fork-head domain-containing protein</fullName>
    </recommendedName>
</protein>
<comment type="caution">
    <text evidence="6">The sequence shown here is derived from an EMBL/GenBank/DDBJ whole genome shotgun (WGS) entry which is preliminary data.</text>
</comment>
<evidence type="ECO:0000256" key="3">
    <source>
        <dbReference type="PROSITE-ProRule" id="PRU00089"/>
    </source>
</evidence>
<sequence length="565" mass="61276">MCTPNHNSLLSYGLKVPAPAPYFPLNPAASQLSALDLHRSQLCEYNARVQLSLRGYTHALASLSPYHGAYLADPYTQYLYKGDPRARFVQEEPKPSHSYIGLIAMAILSSKEKKLVLSDIYQWILDNYPYFRTRGPGWRNSIRHNLSLNDCFIKAGRSANGKGHYWAVHPANVDDFTRGDFRRRRAQRKVRKHMGLSVPDDDDDSPSPSPNPISWVHNSQDTAKDSNENDNNVGYTERDESGAGGSDDVDVKVSVEPGSPGCDVARQVQSPGRGFVPLSGCSAGTPHVSKKRLFDVESLLAPDFPVVVVPKVRLLPSAVPSSNRPVLVKQDTISDKADQPSVDHHDSDDSDVDIENEDESSCENDDSKGLNLDRPNTDRASDEGEGPEDEVSMTMEDLSAKSDVSSRSEDAGDVSRPITVTQSSGHTPDARLMPIPSSSSVCMSTSSVLDLSSSSPASSLMAMTKTPFVRGKELTMLPQSMLMAKGPDGQRNARWTSTGMELGLGRYSAFHAASGGLRGPLPSVVPFLHPVLAASRYPSILPPGATSPATGNVDSILRTCNDEMP</sequence>
<dbReference type="Gene3D" id="1.10.10.10">
    <property type="entry name" value="Winged helix-like DNA-binding domain superfamily/Winged helix DNA-binding domain"/>
    <property type="match status" value="1"/>
</dbReference>
<dbReference type="InterPro" id="IPR036390">
    <property type="entry name" value="WH_DNA-bd_sf"/>
</dbReference>
<keyword evidence="7" id="KW-1185">Reference proteome</keyword>
<feature type="region of interest" description="Disordered" evidence="4">
    <location>
        <begin position="187"/>
        <end position="261"/>
    </location>
</feature>
<feature type="compositionally biased region" description="Basic and acidic residues" evidence="4">
    <location>
        <begin position="398"/>
        <end position="410"/>
    </location>
</feature>
<dbReference type="PROSITE" id="PS50039">
    <property type="entry name" value="FORK_HEAD_3"/>
    <property type="match status" value="1"/>
</dbReference>
<feature type="domain" description="Fork-head" evidence="5">
    <location>
        <begin position="94"/>
        <end position="186"/>
    </location>
</feature>
<dbReference type="InterPro" id="IPR001766">
    <property type="entry name" value="Fork_head_dom"/>
</dbReference>
<dbReference type="InterPro" id="IPR047519">
    <property type="entry name" value="FH_FOXQ2-like"/>
</dbReference>
<dbReference type="AlphaFoldDB" id="A0ABD0LRE6"/>
<feature type="region of interest" description="Disordered" evidence="4">
    <location>
        <begin position="321"/>
        <end position="431"/>
    </location>
</feature>
<dbReference type="Pfam" id="PF00250">
    <property type="entry name" value="Forkhead"/>
    <property type="match status" value="1"/>
</dbReference>
<dbReference type="InterPro" id="IPR036388">
    <property type="entry name" value="WH-like_DNA-bd_sf"/>
</dbReference>